<sequence length="321" mass="35127">MSINLVLIGRNEGDRLVQALAAAKGQAQCLVYVDSGSTDKSVSAAQAAGAIIVELDMSQPFSAARARNAGYQAAQRHNPSTFVQFIDGDCQIVPGWLAAAERKLRADPTLAVVTGWRSEMYPDASVYNAMCDVEWHRPAGPIVACGGDMMVRAEAFDQVNGFDPTVIAAEDDEFCLRLAASGWALERLPLQMTRHDAAMTNFGQWWRRAVRAGHGFAQVGDMHAGYFSTERKRVLVFGLFLPVLAVIGAAFSAVLLGLVLLLYALSYARGVRGIRSEGLPWANSLQQAWFLLISKFPNVIGMATYALRKFRNRPPEIIEYQ</sequence>
<keyword evidence="2" id="KW-0812">Transmembrane</keyword>
<dbReference type="SUPFAM" id="SSF53448">
    <property type="entry name" value="Nucleotide-diphospho-sugar transferases"/>
    <property type="match status" value="1"/>
</dbReference>
<dbReference type="Pfam" id="PF02709">
    <property type="entry name" value="Glyco_transf_7C"/>
    <property type="match status" value="1"/>
</dbReference>
<accession>A0A366XBF7</accession>
<feature type="domain" description="Galactosyltransferase C-terminal" evidence="4">
    <location>
        <begin position="145"/>
        <end position="193"/>
    </location>
</feature>
<keyword evidence="2" id="KW-1133">Transmembrane helix</keyword>
<evidence type="ECO:0000313" key="6">
    <source>
        <dbReference type="Proteomes" id="UP000252706"/>
    </source>
</evidence>
<reference evidence="5 6" key="1">
    <citation type="submission" date="2018-07" db="EMBL/GenBank/DDBJ databases">
        <title>Modular assembly of carbohydrate-degrading microbial communities in the ocean.</title>
        <authorList>
            <person name="Enke T.N."/>
            <person name="Datta M.S."/>
            <person name="Schwartzman J.A."/>
            <person name="Cermak N."/>
            <person name="Schmitz D.A."/>
            <person name="Barrere J."/>
            <person name="Cordero O.X."/>
        </authorList>
    </citation>
    <scope>NUCLEOTIDE SEQUENCE [LARGE SCALE GENOMIC DNA]</scope>
    <source>
        <strain evidence="5 6">C3M10</strain>
    </source>
</reference>
<dbReference type="PANTHER" id="PTHR43685:SF2">
    <property type="entry name" value="GLYCOSYLTRANSFERASE 2-LIKE DOMAIN-CONTAINING PROTEIN"/>
    <property type="match status" value="1"/>
</dbReference>
<dbReference type="RefSeq" id="WP_113821865.1">
    <property type="nucleotide sequence ID" value="NZ_QOCE01000005.1"/>
</dbReference>
<dbReference type="Pfam" id="PF00535">
    <property type="entry name" value="Glycos_transf_2"/>
    <property type="match status" value="1"/>
</dbReference>
<evidence type="ECO:0000259" key="4">
    <source>
        <dbReference type="Pfam" id="PF02709"/>
    </source>
</evidence>
<feature type="transmembrane region" description="Helical" evidence="2">
    <location>
        <begin position="235"/>
        <end position="268"/>
    </location>
</feature>
<evidence type="ECO:0000259" key="3">
    <source>
        <dbReference type="Pfam" id="PF00535"/>
    </source>
</evidence>
<dbReference type="Proteomes" id="UP000252706">
    <property type="component" value="Unassembled WGS sequence"/>
</dbReference>
<dbReference type="InterPro" id="IPR001173">
    <property type="entry name" value="Glyco_trans_2-like"/>
</dbReference>
<evidence type="ECO:0000313" key="5">
    <source>
        <dbReference type="EMBL" id="RBW61604.1"/>
    </source>
</evidence>
<keyword evidence="2" id="KW-0472">Membrane</keyword>
<dbReference type="InterPro" id="IPR027791">
    <property type="entry name" value="Galactosyl_T_C"/>
</dbReference>
<organism evidence="5 6">
    <name type="scientific">Phaeobacter gallaeciensis</name>
    <dbReference type="NCBI Taxonomy" id="60890"/>
    <lineage>
        <taxon>Bacteria</taxon>
        <taxon>Pseudomonadati</taxon>
        <taxon>Pseudomonadota</taxon>
        <taxon>Alphaproteobacteria</taxon>
        <taxon>Rhodobacterales</taxon>
        <taxon>Roseobacteraceae</taxon>
        <taxon>Phaeobacter</taxon>
    </lineage>
</organism>
<keyword evidence="1 5" id="KW-0808">Transferase</keyword>
<evidence type="ECO:0000256" key="2">
    <source>
        <dbReference type="SAM" id="Phobius"/>
    </source>
</evidence>
<dbReference type="OrthoDB" id="8416156at2"/>
<dbReference type="PANTHER" id="PTHR43685">
    <property type="entry name" value="GLYCOSYLTRANSFERASE"/>
    <property type="match status" value="1"/>
</dbReference>
<name>A0A366XBF7_9RHOB</name>
<proteinExistence type="predicted"/>
<dbReference type="AlphaFoldDB" id="A0A366XBF7"/>
<feature type="domain" description="Glycosyltransferase 2-like" evidence="3">
    <location>
        <begin position="10"/>
        <end position="119"/>
    </location>
</feature>
<protein>
    <submittedName>
        <fullName evidence="5">Glycosyltransferase family 2 protein</fullName>
    </submittedName>
</protein>
<gene>
    <name evidence="5" type="ORF">DS909_02525</name>
</gene>
<comment type="caution">
    <text evidence="5">The sequence shown here is derived from an EMBL/GenBank/DDBJ whole genome shotgun (WGS) entry which is preliminary data.</text>
</comment>
<evidence type="ECO:0000256" key="1">
    <source>
        <dbReference type="ARBA" id="ARBA00022679"/>
    </source>
</evidence>
<dbReference type="InterPro" id="IPR050834">
    <property type="entry name" value="Glycosyltransf_2"/>
</dbReference>
<dbReference type="Gene3D" id="3.90.550.10">
    <property type="entry name" value="Spore Coat Polysaccharide Biosynthesis Protein SpsA, Chain A"/>
    <property type="match status" value="1"/>
</dbReference>
<dbReference type="CDD" id="cd00761">
    <property type="entry name" value="Glyco_tranf_GTA_type"/>
    <property type="match status" value="1"/>
</dbReference>
<dbReference type="EMBL" id="QOCE01000005">
    <property type="protein sequence ID" value="RBW61604.1"/>
    <property type="molecule type" value="Genomic_DNA"/>
</dbReference>
<dbReference type="GO" id="GO:0016740">
    <property type="term" value="F:transferase activity"/>
    <property type="evidence" value="ECO:0007669"/>
    <property type="project" value="UniProtKB-KW"/>
</dbReference>
<dbReference type="InterPro" id="IPR029044">
    <property type="entry name" value="Nucleotide-diphossugar_trans"/>
</dbReference>